<protein>
    <submittedName>
        <fullName evidence="1">Uncharacterized protein</fullName>
    </submittedName>
</protein>
<dbReference type="AlphaFoldDB" id="A0A9X6NJL2"/>
<comment type="caution">
    <text evidence="1">The sequence shown here is derived from an EMBL/GenBank/DDBJ whole genome shotgun (WGS) entry which is preliminary data.</text>
</comment>
<gene>
    <name evidence="1" type="ORF">BV898_18350</name>
</gene>
<accession>A0A9X6NJL2</accession>
<reference evidence="2" key="1">
    <citation type="submission" date="2017-01" db="EMBL/GenBank/DDBJ databases">
        <title>Comparative genomics of anhydrobiosis in the tardigrade Hypsibius dujardini.</title>
        <authorList>
            <person name="Yoshida Y."/>
            <person name="Koutsovoulos G."/>
            <person name="Laetsch D."/>
            <person name="Stevens L."/>
            <person name="Kumar S."/>
            <person name="Horikawa D."/>
            <person name="Ishino K."/>
            <person name="Komine S."/>
            <person name="Tomita M."/>
            <person name="Blaxter M."/>
            <person name="Arakawa K."/>
        </authorList>
    </citation>
    <scope>NUCLEOTIDE SEQUENCE [LARGE SCALE GENOMIC DNA]</scope>
    <source>
        <strain evidence="2">Z151</strain>
    </source>
</reference>
<dbReference type="Gene3D" id="3.40.50.2000">
    <property type="entry name" value="Glycogen Phosphorylase B"/>
    <property type="match status" value="1"/>
</dbReference>
<proteinExistence type="predicted"/>
<dbReference type="SUPFAM" id="SSF53756">
    <property type="entry name" value="UDP-Glycosyltransferase/glycogen phosphorylase"/>
    <property type="match status" value="1"/>
</dbReference>
<evidence type="ECO:0000313" key="2">
    <source>
        <dbReference type="Proteomes" id="UP000192578"/>
    </source>
</evidence>
<dbReference type="Proteomes" id="UP000192578">
    <property type="component" value="Unassembled WGS sequence"/>
</dbReference>
<name>A0A9X6NJL2_HYPEX</name>
<organism evidence="1 2">
    <name type="scientific">Hypsibius exemplaris</name>
    <name type="common">Freshwater tardigrade</name>
    <dbReference type="NCBI Taxonomy" id="2072580"/>
    <lineage>
        <taxon>Eukaryota</taxon>
        <taxon>Metazoa</taxon>
        <taxon>Ecdysozoa</taxon>
        <taxon>Tardigrada</taxon>
        <taxon>Eutardigrada</taxon>
        <taxon>Parachela</taxon>
        <taxon>Hypsibioidea</taxon>
        <taxon>Hypsibiidae</taxon>
        <taxon>Hypsibius</taxon>
    </lineage>
</organism>
<evidence type="ECO:0000313" key="1">
    <source>
        <dbReference type="EMBL" id="OWA53926.1"/>
    </source>
</evidence>
<sequence>MYISSYHRRFHRFRGSQLSKLAGRLVYSAISEFLHAIPTIQQSTVPGDGGGSSVCRTVDLVIGDNCIAVAIKVCHDRGVTYFSNTAAASMTLGPLFAGADYPTLRENENDSGIMFNSVRELEEDMVRIIETFSVINGIALLFVGPLMPQTEKVSVSQLEQQEMMKKWLDRQEKLSVANVNSGRLPCRMESKLRRWLYWQRGNPSCGLFARQSSAIFRLNLVLKFRNNSKMRSLTSCSSFGLRKSQMFADQKSNGKWLMQRSTAIMVEGTGLQSKRVVLADKIANLLKQVEDAESAQTPFCQAALDWRAKLDAATAMSGSPSFSHQTRPQN</sequence>
<dbReference type="EMBL" id="MTYJ01000357">
    <property type="protein sequence ID" value="OWA53926.1"/>
    <property type="molecule type" value="Genomic_DNA"/>
</dbReference>
<keyword evidence="2" id="KW-1185">Reference proteome</keyword>
<dbReference type="OrthoDB" id="5835829at2759"/>